<gene>
    <name evidence="4" type="ORF">DICVIV_13594</name>
</gene>
<dbReference type="Pfam" id="PF00089">
    <property type="entry name" value="Trypsin"/>
    <property type="match status" value="1"/>
</dbReference>
<dbReference type="SUPFAM" id="SSF50494">
    <property type="entry name" value="Trypsin-like serine proteases"/>
    <property type="match status" value="1"/>
</dbReference>
<evidence type="ECO:0000313" key="4">
    <source>
        <dbReference type="EMBL" id="KJH40450.1"/>
    </source>
</evidence>
<dbReference type="Gene3D" id="2.40.10.10">
    <property type="entry name" value="Trypsin-like serine proteases"/>
    <property type="match status" value="1"/>
</dbReference>
<sequence length="266" mass="29642">MFSAKNGILRSLGGVKVPDREYSWAVGLIALLEKYLCSAALVSTRHVLTAAHCVSTYKKIPKSGSSKCSELHVYPEVKMTIHSDFDPCNSTGDIALLGISPNMLTEALPICVPLENETIPAILTATGFETNLDLPEGTGYLKAVNLTFKTENKEKIVTLTFEKYLALKIVVGQFPNEMARGTLFWKFPRELKAVTKIRKGLHTVFLGRLSPTLPNKRPFHRCFPFNLVSWGLATEMIPEFSTTKKTIGWFKDVYSKIDWISHNSGD</sequence>
<dbReference type="InterPro" id="IPR018114">
    <property type="entry name" value="TRYPSIN_HIS"/>
</dbReference>
<dbReference type="InterPro" id="IPR043504">
    <property type="entry name" value="Peptidase_S1_PA_chymotrypsin"/>
</dbReference>
<dbReference type="STRING" id="29172.A0A0D8X7C6"/>
<reference evidence="5" key="2">
    <citation type="journal article" date="2016" name="Sci. Rep.">
        <title>Dictyocaulus viviparus genome, variome and transcriptome elucidate lungworm biology and support future intervention.</title>
        <authorList>
            <person name="McNulty S.N."/>
            <person name="Strube C."/>
            <person name="Rosa B.A."/>
            <person name="Martin J.C."/>
            <person name="Tyagi R."/>
            <person name="Choi Y.J."/>
            <person name="Wang Q."/>
            <person name="Hallsworth Pepin K."/>
            <person name="Zhang X."/>
            <person name="Ozersky P."/>
            <person name="Wilson R.K."/>
            <person name="Sternberg P.W."/>
            <person name="Gasser R.B."/>
            <person name="Mitreva M."/>
        </authorList>
    </citation>
    <scope>NUCLEOTIDE SEQUENCE [LARGE SCALE GENOMIC DNA]</scope>
    <source>
        <strain evidence="5">HannoverDv2000</strain>
    </source>
</reference>
<dbReference type="OrthoDB" id="7754674at2759"/>
<dbReference type="Proteomes" id="UP000053766">
    <property type="component" value="Unassembled WGS sequence"/>
</dbReference>
<dbReference type="EMBL" id="KN717206">
    <property type="protein sequence ID" value="KJH40450.1"/>
    <property type="molecule type" value="Genomic_DNA"/>
</dbReference>
<evidence type="ECO:0000259" key="3">
    <source>
        <dbReference type="PROSITE" id="PS50240"/>
    </source>
</evidence>
<comment type="similarity">
    <text evidence="2">Belongs to the peptidase S1 family. CLIP subfamily.</text>
</comment>
<dbReference type="PROSITE" id="PS50240">
    <property type="entry name" value="TRYPSIN_DOM"/>
    <property type="match status" value="1"/>
</dbReference>
<evidence type="ECO:0000256" key="1">
    <source>
        <dbReference type="ARBA" id="ARBA00023157"/>
    </source>
</evidence>
<keyword evidence="5" id="KW-1185">Reference proteome</keyword>
<dbReference type="InterPro" id="IPR051487">
    <property type="entry name" value="Ser/Thr_Proteases_Immune/Dev"/>
</dbReference>
<proteinExistence type="inferred from homology"/>
<name>A0A0D8X7C6_DICVI</name>
<keyword evidence="1" id="KW-1015">Disulfide bond</keyword>
<feature type="domain" description="Peptidase S1" evidence="3">
    <location>
        <begin position="11"/>
        <end position="265"/>
    </location>
</feature>
<dbReference type="GO" id="GO:0004252">
    <property type="term" value="F:serine-type endopeptidase activity"/>
    <property type="evidence" value="ECO:0007669"/>
    <property type="project" value="InterPro"/>
</dbReference>
<organism evidence="4 5">
    <name type="scientific">Dictyocaulus viviparus</name>
    <name type="common">Bovine lungworm</name>
    <dbReference type="NCBI Taxonomy" id="29172"/>
    <lineage>
        <taxon>Eukaryota</taxon>
        <taxon>Metazoa</taxon>
        <taxon>Ecdysozoa</taxon>
        <taxon>Nematoda</taxon>
        <taxon>Chromadorea</taxon>
        <taxon>Rhabditida</taxon>
        <taxon>Rhabditina</taxon>
        <taxon>Rhabditomorpha</taxon>
        <taxon>Strongyloidea</taxon>
        <taxon>Metastrongylidae</taxon>
        <taxon>Dictyocaulus</taxon>
    </lineage>
</organism>
<protein>
    <recommendedName>
        <fullName evidence="3">Peptidase S1 domain-containing protein</fullName>
    </recommendedName>
</protein>
<dbReference type="GO" id="GO:0006508">
    <property type="term" value="P:proteolysis"/>
    <property type="evidence" value="ECO:0007669"/>
    <property type="project" value="InterPro"/>
</dbReference>
<dbReference type="InterPro" id="IPR001254">
    <property type="entry name" value="Trypsin_dom"/>
</dbReference>
<dbReference type="PROSITE" id="PS00134">
    <property type="entry name" value="TRYPSIN_HIS"/>
    <property type="match status" value="1"/>
</dbReference>
<dbReference type="PANTHER" id="PTHR24256">
    <property type="entry name" value="TRYPTASE-RELATED"/>
    <property type="match status" value="1"/>
</dbReference>
<dbReference type="SMART" id="SM00020">
    <property type="entry name" value="Tryp_SPc"/>
    <property type="match status" value="1"/>
</dbReference>
<dbReference type="AlphaFoldDB" id="A0A0D8X7C6"/>
<reference evidence="4 5" key="1">
    <citation type="submission" date="2013-11" db="EMBL/GenBank/DDBJ databases">
        <title>Draft genome of the bovine lungworm Dictyocaulus viviparus.</title>
        <authorList>
            <person name="Mitreva M."/>
        </authorList>
    </citation>
    <scope>NUCLEOTIDE SEQUENCE [LARGE SCALE GENOMIC DNA]</scope>
    <source>
        <strain evidence="4 5">HannoverDv2000</strain>
    </source>
</reference>
<accession>A0A0D8X7C6</accession>
<dbReference type="InterPro" id="IPR009003">
    <property type="entry name" value="Peptidase_S1_PA"/>
</dbReference>
<evidence type="ECO:0000313" key="5">
    <source>
        <dbReference type="Proteomes" id="UP000053766"/>
    </source>
</evidence>
<evidence type="ECO:0000256" key="2">
    <source>
        <dbReference type="ARBA" id="ARBA00024195"/>
    </source>
</evidence>